<keyword evidence="2" id="KW-1185">Reference proteome</keyword>
<evidence type="ECO:0000313" key="1">
    <source>
        <dbReference type="EMBL" id="PBB06936.1"/>
    </source>
</evidence>
<accession>A0ABX4HUL8</accession>
<evidence type="ECO:0000313" key="2">
    <source>
        <dbReference type="Proteomes" id="UP000217561"/>
    </source>
</evidence>
<sequence length="61" mass="7549">MIERYHCCATCKHFRIDVREDGDRRIYCERLGFDTKPTYQFNCWDPKERVRKAMKQEEESE</sequence>
<dbReference type="Proteomes" id="UP000217561">
    <property type="component" value="Unassembled WGS sequence"/>
</dbReference>
<proteinExistence type="predicted"/>
<dbReference type="RefSeq" id="WP_095820852.1">
    <property type="nucleotide sequence ID" value="NZ_NSGH01000001.1"/>
</dbReference>
<name>A0ABX4HUL8_9BACI</name>
<comment type="caution">
    <text evidence="1">The sequence shown here is derived from an EMBL/GenBank/DDBJ whole genome shotgun (WGS) entry which is preliminary data.</text>
</comment>
<dbReference type="EMBL" id="NSGH01000001">
    <property type="protein sequence ID" value="PBB06936.1"/>
    <property type="molecule type" value="Genomic_DNA"/>
</dbReference>
<protein>
    <submittedName>
        <fullName evidence="1">Uncharacterized protein</fullName>
    </submittedName>
</protein>
<gene>
    <name evidence="1" type="ORF">CKW00_00305</name>
</gene>
<organism evidence="1 2">
    <name type="scientific">Salimicrobium humidisoli</name>
    <dbReference type="NCBI Taxonomy" id="2029857"/>
    <lineage>
        <taxon>Bacteria</taxon>
        <taxon>Bacillati</taxon>
        <taxon>Bacillota</taxon>
        <taxon>Bacilli</taxon>
        <taxon>Bacillales</taxon>
        <taxon>Bacillaceae</taxon>
        <taxon>Salimicrobium</taxon>
    </lineage>
</organism>
<reference evidence="1 2" key="1">
    <citation type="submission" date="2017-08" db="EMBL/GenBank/DDBJ databases">
        <title>Salimicrobium alkalisoli sp. nov., isolated from saline alkaline soil.</title>
        <authorList>
            <person name="Zhang G."/>
            <person name="Xiong Q."/>
        </authorList>
    </citation>
    <scope>NUCLEOTIDE SEQUENCE [LARGE SCALE GENOMIC DNA]</scope>
    <source>
        <strain evidence="1 2">WN024</strain>
    </source>
</reference>